<dbReference type="PANTHER" id="PTHR30486:SF16">
    <property type="entry name" value="TWITCHING MOTILITY PROTEIN PILT"/>
    <property type="match status" value="1"/>
</dbReference>
<dbReference type="CDD" id="cd01131">
    <property type="entry name" value="PilT"/>
    <property type="match status" value="1"/>
</dbReference>
<sequence>MCDGVTWQTLISTAIETEASDIHLTVGQCPHMRCDGILQSMGGGQLTESFMSELCSVILNDAQRERLAHERDIDLSWTFVGRRFRVNAYYQQGWLALAIRLLPERIPSLAELGAPKAWQKIKEFDQGLVLVTGRTGSGKTTTLAAFIEELNREKAYHIITLEDPIEYVFTPDKCFISQREAGQDFHDFAAALRGALREMPDVVLVGEIRDRDTMSVALMAASAGMLVLGTLHSGCAADAILRVEGMFPQEERDGVRSLLAEVLRGIFAQRLLSAADGGRVALSEVLLSGSSVKSLIRQGKYSQLASVMLSSQNQGMQPFSAAARKLQLEGRLDAATWAGLNAQLQAAGGAL</sequence>
<proteinExistence type="inferred from homology"/>
<evidence type="ECO:0000256" key="1">
    <source>
        <dbReference type="ARBA" id="ARBA00006611"/>
    </source>
</evidence>
<dbReference type="AlphaFoldDB" id="A0A1M6VAU4"/>
<dbReference type="Pfam" id="PF00437">
    <property type="entry name" value="T2SSE"/>
    <property type="match status" value="1"/>
</dbReference>
<dbReference type="NCBIfam" id="TIGR01420">
    <property type="entry name" value="pilT_fam"/>
    <property type="match status" value="1"/>
</dbReference>
<evidence type="ECO:0000259" key="2">
    <source>
        <dbReference type="PROSITE" id="PS00662"/>
    </source>
</evidence>
<gene>
    <name evidence="3" type="ORF">SAMN05216582_11762</name>
</gene>
<dbReference type="PANTHER" id="PTHR30486">
    <property type="entry name" value="TWITCHING MOTILITY PROTEIN PILT"/>
    <property type="match status" value="1"/>
</dbReference>
<dbReference type="Gene3D" id="3.30.450.90">
    <property type="match status" value="1"/>
</dbReference>
<dbReference type="SUPFAM" id="SSF52540">
    <property type="entry name" value="P-loop containing nucleoside triphosphate hydrolases"/>
    <property type="match status" value="1"/>
</dbReference>
<dbReference type="GO" id="GO:0005524">
    <property type="term" value="F:ATP binding"/>
    <property type="evidence" value="ECO:0007669"/>
    <property type="project" value="InterPro"/>
</dbReference>
<dbReference type="EMBL" id="FRBC01000017">
    <property type="protein sequence ID" value="SHK78484.1"/>
    <property type="molecule type" value="Genomic_DNA"/>
</dbReference>
<protein>
    <submittedName>
        <fullName evidence="3">Twitching motility protein PilT</fullName>
    </submittedName>
</protein>
<accession>A0A1M6VAU4</accession>
<dbReference type="InterPro" id="IPR001482">
    <property type="entry name" value="T2SS/T4SS_dom"/>
</dbReference>
<dbReference type="InterPro" id="IPR050921">
    <property type="entry name" value="T4SS_GSP_E_ATPase"/>
</dbReference>
<dbReference type="GO" id="GO:0016887">
    <property type="term" value="F:ATP hydrolysis activity"/>
    <property type="evidence" value="ECO:0007669"/>
    <property type="project" value="InterPro"/>
</dbReference>
<feature type="domain" description="Bacterial type II secretion system protein E" evidence="2">
    <location>
        <begin position="196"/>
        <end position="210"/>
    </location>
</feature>
<dbReference type="Proteomes" id="UP000184263">
    <property type="component" value="Unassembled WGS sequence"/>
</dbReference>
<name>A0A1M6VAU4_SELRU</name>
<dbReference type="SMART" id="SM00382">
    <property type="entry name" value="AAA"/>
    <property type="match status" value="1"/>
</dbReference>
<organism evidence="3 4">
    <name type="scientific">Selenomonas ruminantium</name>
    <dbReference type="NCBI Taxonomy" id="971"/>
    <lineage>
        <taxon>Bacteria</taxon>
        <taxon>Bacillati</taxon>
        <taxon>Bacillota</taxon>
        <taxon>Negativicutes</taxon>
        <taxon>Selenomonadales</taxon>
        <taxon>Selenomonadaceae</taxon>
        <taxon>Selenomonas</taxon>
    </lineage>
</organism>
<dbReference type="Gene3D" id="3.40.50.300">
    <property type="entry name" value="P-loop containing nucleotide triphosphate hydrolases"/>
    <property type="match status" value="1"/>
</dbReference>
<evidence type="ECO:0000313" key="4">
    <source>
        <dbReference type="Proteomes" id="UP000184263"/>
    </source>
</evidence>
<dbReference type="PROSITE" id="PS00662">
    <property type="entry name" value="T2SP_E"/>
    <property type="match status" value="1"/>
</dbReference>
<reference evidence="3 4" key="1">
    <citation type="submission" date="2016-11" db="EMBL/GenBank/DDBJ databases">
        <authorList>
            <person name="Jaros S."/>
            <person name="Januszkiewicz K."/>
            <person name="Wedrychowicz H."/>
        </authorList>
    </citation>
    <scope>NUCLEOTIDE SEQUENCE [LARGE SCALE GENOMIC DNA]</scope>
    <source>
        <strain evidence="3 4">HD4</strain>
    </source>
</reference>
<comment type="similarity">
    <text evidence="1">Belongs to the GSP E family.</text>
</comment>
<dbReference type="OrthoDB" id="9808272at2"/>
<dbReference type="InterPro" id="IPR006321">
    <property type="entry name" value="PilT/PilU"/>
</dbReference>
<dbReference type="RefSeq" id="WP_073090511.1">
    <property type="nucleotide sequence ID" value="NZ_FRBC01000017.1"/>
</dbReference>
<dbReference type="InterPro" id="IPR003593">
    <property type="entry name" value="AAA+_ATPase"/>
</dbReference>
<dbReference type="InterPro" id="IPR027417">
    <property type="entry name" value="P-loop_NTPase"/>
</dbReference>
<evidence type="ECO:0000313" key="3">
    <source>
        <dbReference type="EMBL" id="SHK78484.1"/>
    </source>
</evidence>